<organism evidence="1 2">
    <name type="scientific">Durusdinium trenchii</name>
    <dbReference type="NCBI Taxonomy" id="1381693"/>
    <lineage>
        <taxon>Eukaryota</taxon>
        <taxon>Sar</taxon>
        <taxon>Alveolata</taxon>
        <taxon>Dinophyceae</taxon>
        <taxon>Suessiales</taxon>
        <taxon>Symbiodiniaceae</taxon>
        <taxon>Durusdinium</taxon>
    </lineage>
</organism>
<comment type="caution">
    <text evidence="1">The sequence shown here is derived from an EMBL/GenBank/DDBJ whole genome shotgun (WGS) entry which is preliminary data.</text>
</comment>
<accession>A0ABP0JI42</accession>
<proteinExistence type="predicted"/>
<keyword evidence="2" id="KW-1185">Reference proteome</keyword>
<name>A0ABP0JI42_9DINO</name>
<evidence type="ECO:0000313" key="2">
    <source>
        <dbReference type="Proteomes" id="UP001642464"/>
    </source>
</evidence>
<gene>
    <name evidence="1" type="ORF">SCF082_LOCUS12188</name>
</gene>
<dbReference type="Proteomes" id="UP001642464">
    <property type="component" value="Unassembled WGS sequence"/>
</dbReference>
<sequence>MCSSSMEQWKFHIVLLRDKSCQLEFASNHLAVLSLPTFPADSTDSGKKAIKTEVSWTKRAFSKASGMCSELLPLLYKQFTPTKRKMLLWENVPQAALAILYLALVPGGSTVVAVLNLAVPIVQVTGTFVSPPQEVFEYPIKPWAVLFKPLQRRIAPKLASKLDAALEAADGDQVVRLKDEARPEPEELT</sequence>
<dbReference type="EMBL" id="CAXAMM010007391">
    <property type="protein sequence ID" value="CAK9014065.1"/>
    <property type="molecule type" value="Genomic_DNA"/>
</dbReference>
<evidence type="ECO:0000313" key="1">
    <source>
        <dbReference type="EMBL" id="CAK9014065.1"/>
    </source>
</evidence>
<reference evidence="1 2" key="1">
    <citation type="submission" date="2024-02" db="EMBL/GenBank/DDBJ databases">
        <authorList>
            <person name="Chen Y."/>
            <person name="Shah S."/>
            <person name="Dougan E. K."/>
            <person name="Thang M."/>
            <person name="Chan C."/>
        </authorList>
    </citation>
    <scope>NUCLEOTIDE SEQUENCE [LARGE SCALE GENOMIC DNA]</scope>
</reference>
<protein>
    <submittedName>
        <fullName evidence="1">Protein NLRC3</fullName>
    </submittedName>
</protein>